<reference evidence="1" key="1">
    <citation type="submission" date="2021-06" db="EMBL/GenBank/DDBJ databases">
        <authorList>
            <person name="Kallberg Y."/>
            <person name="Tangrot J."/>
            <person name="Rosling A."/>
        </authorList>
    </citation>
    <scope>NUCLEOTIDE SEQUENCE</scope>
    <source>
        <strain evidence="1">AU212A</strain>
    </source>
</reference>
<evidence type="ECO:0000313" key="2">
    <source>
        <dbReference type="Proteomes" id="UP000789860"/>
    </source>
</evidence>
<sequence>MNSVLREISSWKDTFVDDVSELSNEQLEIRKSFEAADKFIPEIAANAYSNTHPKSAWKSKYLILPRIPDSQNEDLDDIIL</sequence>
<organism evidence="1 2">
    <name type="scientific">Scutellospora calospora</name>
    <dbReference type="NCBI Taxonomy" id="85575"/>
    <lineage>
        <taxon>Eukaryota</taxon>
        <taxon>Fungi</taxon>
        <taxon>Fungi incertae sedis</taxon>
        <taxon>Mucoromycota</taxon>
        <taxon>Glomeromycotina</taxon>
        <taxon>Glomeromycetes</taxon>
        <taxon>Diversisporales</taxon>
        <taxon>Gigasporaceae</taxon>
        <taxon>Scutellospora</taxon>
    </lineage>
</organism>
<feature type="non-terminal residue" evidence="1">
    <location>
        <position position="80"/>
    </location>
</feature>
<accession>A0ACA9MDT1</accession>
<protein>
    <submittedName>
        <fullName evidence="1">5965_t:CDS:1</fullName>
    </submittedName>
</protein>
<keyword evidence="2" id="KW-1185">Reference proteome</keyword>
<gene>
    <name evidence="1" type="ORF">SCALOS_LOCUS6198</name>
</gene>
<proteinExistence type="predicted"/>
<dbReference type="EMBL" id="CAJVPM010011386">
    <property type="protein sequence ID" value="CAG8580774.1"/>
    <property type="molecule type" value="Genomic_DNA"/>
</dbReference>
<name>A0ACA9MDT1_9GLOM</name>
<dbReference type="Proteomes" id="UP000789860">
    <property type="component" value="Unassembled WGS sequence"/>
</dbReference>
<evidence type="ECO:0000313" key="1">
    <source>
        <dbReference type="EMBL" id="CAG8580774.1"/>
    </source>
</evidence>
<comment type="caution">
    <text evidence="1">The sequence shown here is derived from an EMBL/GenBank/DDBJ whole genome shotgun (WGS) entry which is preliminary data.</text>
</comment>